<evidence type="ECO:0000313" key="3">
    <source>
        <dbReference type="Proteomes" id="UP000010816"/>
    </source>
</evidence>
<keyword evidence="1" id="KW-1133">Transmembrane helix</keyword>
<protein>
    <submittedName>
        <fullName evidence="2">Uncharacterized protein</fullName>
    </submittedName>
</protein>
<keyword evidence="3" id="KW-1185">Reference proteome</keyword>
<name>L0GZD7_9GAMM</name>
<gene>
    <name evidence="2" type="ORF">Thimo_2602</name>
</gene>
<dbReference type="AlphaFoldDB" id="L0GZD7"/>
<dbReference type="HOGENOM" id="CLU_2792719_0_0_6"/>
<evidence type="ECO:0000256" key="1">
    <source>
        <dbReference type="SAM" id="Phobius"/>
    </source>
</evidence>
<dbReference type="KEGG" id="tmb:Thimo_2602"/>
<dbReference type="EMBL" id="CP003051">
    <property type="protein sequence ID" value="AGA91326.1"/>
    <property type="molecule type" value="Genomic_DNA"/>
</dbReference>
<keyword evidence="1" id="KW-0472">Membrane</keyword>
<evidence type="ECO:0000313" key="2">
    <source>
        <dbReference type="EMBL" id="AGA91326.1"/>
    </source>
</evidence>
<organism evidence="2 3">
    <name type="scientific">Thioflavicoccus mobilis 8321</name>
    <dbReference type="NCBI Taxonomy" id="765912"/>
    <lineage>
        <taxon>Bacteria</taxon>
        <taxon>Pseudomonadati</taxon>
        <taxon>Pseudomonadota</taxon>
        <taxon>Gammaproteobacteria</taxon>
        <taxon>Chromatiales</taxon>
        <taxon>Chromatiaceae</taxon>
        <taxon>Thioflavicoccus</taxon>
    </lineage>
</organism>
<accession>L0GZD7</accession>
<feature type="transmembrane region" description="Helical" evidence="1">
    <location>
        <begin position="31"/>
        <end position="58"/>
    </location>
</feature>
<dbReference type="Proteomes" id="UP000010816">
    <property type="component" value="Chromosome"/>
</dbReference>
<sequence>MILIGHAVLFLLSGLSGYLMAAERSDTQGFFLLIGSAAAGFFLLGWTALLLVIAGVFIGTRIANRRSA</sequence>
<proteinExistence type="predicted"/>
<dbReference type="RefSeq" id="WP_015281459.1">
    <property type="nucleotide sequence ID" value="NC_019940.1"/>
</dbReference>
<keyword evidence="1" id="KW-0812">Transmembrane</keyword>
<reference evidence="2 3" key="1">
    <citation type="submission" date="2011-09" db="EMBL/GenBank/DDBJ databases">
        <title>Complete sequence of chromosome of Thioflavicoccus mobilis 8321.</title>
        <authorList>
            <consortium name="US DOE Joint Genome Institute"/>
            <person name="Lucas S."/>
            <person name="Han J."/>
            <person name="Lapidus A."/>
            <person name="Cheng J.-F."/>
            <person name="Goodwin L."/>
            <person name="Pitluck S."/>
            <person name="Peters L."/>
            <person name="Ovchinnikova G."/>
            <person name="Lu M."/>
            <person name="Detter J.C."/>
            <person name="Han C."/>
            <person name="Tapia R."/>
            <person name="Land M."/>
            <person name="Hauser L."/>
            <person name="Kyrpides N."/>
            <person name="Ivanova N."/>
            <person name="Pagani I."/>
            <person name="Vogl K."/>
            <person name="Liu Z."/>
            <person name="Imhoff J."/>
            <person name="Thiel V."/>
            <person name="Frigaard N.-U."/>
            <person name="Bryant D."/>
            <person name="Woyke T."/>
        </authorList>
    </citation>
    <scope>NUCLEOTIDE SEQUENCE [LARGE SCALE GENOMIC DNA]</scope>
    <source>
        <strain evidence="2 3">8321</strain>
    </source>
</reference>